<dbReference type="InterPro" id="IPR000914">
    <property type="entry name" value="SBP_5_dom"/>
</dbReference>
<dbReference type="PANTHER" id="PTHR30290">
    <property type="entry name" value="PERIPLASMIC BINDING COMPONENT OF ABC TRANSPORTER"/>
    <property type="match status" value="1"/>
</dbReference>
<feature type="domain" description="Solute-binding protein family 5" evidence="1">
    <location>
        <begin position="102"/>
        <end position="276"/>
    </location>
</feature>
<dbReference type="EMBL" id="BARU01023885">
    <property type="protein sequence ID" value="GAH58351.1"/>
    <property type="molecule type" value="Genomic_DNA"/>
</dbReference>
<evidence type="ECO:0000313" key="2">
    <source>
        <dbReference type="EMBL" id="GAH58351.1"/>
    </source>
</evidence>
<name>X1GK96_9ZZZZ</name>
<organism evidence="2">
    <name type="scientific">marine sediment metagenome</name>
    <dbReference type="NCBI Taxonomy" id="412755"/>
    <lineage>
        <taxon>unclassified sequences</taxon>
        <taxon>metagenomes</taxon>
        <taxon>ecological metagenomes</taxon>
    </lineage>
</organism>
<dbReference type="PROSITE" id="PS01040">
    <property type="entry name" value="SBP_BACTERIAL_5"/>
    <property type="match status" value="1"/>
</dbReference>
<comment type="caution">
    <text evidence="2">The sequence shown here is derived from an EMBL/GenBank/DDBJ whole genome shotgun (WGS) entry which is preliminary data.</text>
</comment>
<reference evidence="2" key="1">
    <citation type="journal article" date="2014" name="Front. Microbiol.">
        <title>High frequency of phylogenetically diverse reductive dehalogenase-homologous genes in deep subseafloor sedimentary metagenomes.</title>
        <authorList>
            <person name="Kawai M."/>
            <person name="Futagami T."/>
            <person name="Toyoda A."/>
            <person name="Takaki Y."/>
            <person name="Nishi S."/>
            <person name="Hori S."/>
            <person name="Arai W."/>
            <person name="Tsubouchi T."/>
            <person name="Morono Y."/>
            <person name="Uchiyama I."/>
            <person name="Ito T."/>
            <person name="Fujiyama A."/>
            <person name="Inagaki F."/>
            <person name="Takami H."/>
        </authorList>
    </citation>
    <scope>NUCLEOTIDE SEQUENCE</scope>
    <source>
        <strain evidence="2">Expedition CK06-06</strain>
    </source>
</reference>
<protein>
    <recommendedName>
        <fullName evidence="1">Solute-binding protein family 5 domain-containing protein</fullName>
    </recommendedName>
</protein>
<dbReference type="Gene3D" id="3.40.190.10">
    <property type="entry name" value="Periplasmic binding protein-like II"/>
    <property type="match status" value="1"/>
</dbReference>
<feature type="non-terminal residue" evidence="2">
    <location>
        <position position="1"/>
    </location>
</feature>
<dbReference type="Pfam" id="PF00496">
    <property type="entry name" value="SBP_bac_5"/>
    <property type="match status" value="1"/>
</dbReference>
<evidence type="ECO:0000259" key="1">
    <source>
        <dbReference type="Pfam" id="PF00496"/>
    </source>
</evidence>
<dbReference type="SUPFAM" id="SSF53850">
    <property type="entry name" value="Periplasmic binding protein-like II"/>
    <property type="match status" value="1"/>
</dbReference>
<dbReference type="InterPro" id="IPR023765">
    <property type="entry name" value="SBP_5_CS"/>
</dbReference>
<dbReference type="PANTHER" id="PTHR30290:SF62">
    <property type="entry name" value="OLIGOPEPTIDE ABC TRANSPORTER, PERIPLASMIC OLIGOPEPTIDE-BINDING PROTEIN"/>
    <property type="match status" value="1"/>
</dbReference>
<accession>X1GK96</accession>
<sequence length="277" mass="31811">VGVTSALAMTYVTLGEYEKLTGKTIEEFNEAPMLRTMVAAGELPPVEERLPEDPFVVVPIDRIGIYGGTAHVATNFTTAPVGSLWGVGWGHYVRSNITAAKVELNFAKRVEVSKDKTTFTIYLRRGVKWSDGVPFTADDPMFWYTDVLHNKELTPVIGGHWEGVKVQKLDDYTIQIKTPGPRPYFLEYPISKGRPNGSYNIPKHYLKQFHPKYTAEEELKKRVEEAGFDYWYELFWKKNTRYHQLPVDTECPTLASYVPVKITSSQRVFERNPYYWK</sequence>
<dbReference type="GO" id="GO:1904680">
    <property type="term" value="F:peptide transmembrane transporter activity"/>
    <property type="evidence" value="ECO:0007669"/>
    <property type="project" value="TreeGrafter"/>
</dbReference>
<gene>
    <name evidence="2" type="ORF">S03H2_38717</name>
</gene>
<proteinExistence type="predicted"/>
<dbReference type="AlphaFoldDB" id="X1GK96"/>
<feature type="non-terminal residue" evidence="2">
    <location>
        <position position="277"/>
    </location>
</feature>
<dbReference type="InterPro" id="IPR039424">
    <property type="entry name" value="SBP_5"/>
</dbReference>
<dbReference type="GO" id="GO:0015833">
    <property type="term" value="P:peptide transport"/>
    <property type="evidence" value="ECO:0007669"/>
    <property type="project" value="TreeGrafter"/>
</dbReference>